<dbReference type="EC" id="3.1.3.11" evidence="6 15"/>
<sequence>MAKVTLSVIKADIGGFVGHSAVHPEVKAKARACLEKHPLLIDHYVAHVGDDLVLIMTHEHGRNNGEIHKLAWDTFVACTEVAKKLKLYGAGQDLLADAFSGNVKGLGPGVAEMEVEERESEPVVVLMADKTEPGAWNLPLYKIFADPFNTIGLIIDPKMHCGFAFEVRDLIEDKKIIFNAPEDLYDMLVFIGAPGRYAIKRVFHRGTGEIAAVSSTQRLNLLAGRYVGKDDPVCIVRCQNGYPSVGEVLEPFAFPHLVSGWMRGSHSGPLMPVSMDDARPTRFDGPPRVVALGFQLADGKLIGPNDFFSDPAFDNARRVALEIADYLRRLGPFEPHRLHLDEMEYTTMPQVMEKLRDRFIDLRLAKKARAAAGGEA</sequence>
<dbReference type="PIRSF" id="PIRSF015647">
    <property type="entry name" value="FBPtase_archl"/>
    <property type="match status" value="1"/>
</dbReference>
<feature type="active site" description="Schiff-base intermediate with DHAP; for FBP aldolase activity" evidence="15">
    <location>
        <position position="229"/>
    </location>
</feature>
<accession>A0A3D8P4U1</accession>
<evidence type="ECO:0000256" key="3">
    <source>
        <dbReference type="ARBA" id="ARBA00004742"/>
    </source>
</evidence>
<feature type="binding site" evidence="15">
    <location>
        <position position="92"/>
    </location>
    <ligand>
        <name>Mg(2+)</name>
        <dbReference type="ChEBI" id="CHEBI:18420"/>
        <label>1</label>
    </ligand>
</feature>
<evidence type="ECO:0000256" key="15">
    <source>
        <dbReference type="HAMAP-Rule" id="MF_02067"/>
    </source>
</evidence>
<dbReference type="InterPro" id="IPR036076">
    <property type="entry name" value="FBPase_V_sf"/>
</dbReference>
<dbReference type="GO" id="GO:0004332">
    <property type="term" value="F:fructose-bisphosphate aldolase activity"/>
    <property type="evidence" value="ECO:0007669"/>
    <property type="project" value="UniProtKB-UniRule"/>
</dbReference>
<comment type="caution">
    <text evidence="15">Lacks conserved residue(s) required for the propagation of feature annotation.</text>
</comment>
<dbReference type="EC" id="4.1.2.13" evidence="15"/>
<feature type="binding site" description="in other chain" evidence="15">
    <location>
        <begin position="101"/>
        <end position="102"/>
    </location>
    <ligand>
        <name>beta-D-fructose 1,6-bisphosphate</name>
        <dbReference type="ChEBI" id="CHEBI:32966"/>
        <note>ligand shared between dimeric partners</note>
    </ligand>
</feature>
<keyword evidence="17" id="KW-1185">Reference proteome</keyword>
<feature type="binding site" evidence="15">
    <location>
        <position position="229"/>
    </location>
    <ligand>
        <name>Mg(2+)</name>
        <dbReference type="ChEBI" id="CHEBI:18420"/>
        <label>3</label>
    </ligand>
</feature>
<comment type="pathway">
    <text evidence="3 15">Carbohydrate biosynthesis; gluconeogenesis.</text>
</comment>
<feature type="binding site" description="in other chain" evidence="15">
    <location>
        <position position="130"/>
    </location>
    <ligand>
        <name>beta-D-fructose 1,6-bisphosphate</name>
        <dbReference type="ChEBI" id="CHEBI:32966"/>
        <note>ligand shared between dimeric partners</note>
    </ligand>
</feature>
<comment type="domain">
    <text evidence="15">Consists of a single catalytic domain, but remodels its active-site architecture via a large structural change to exhibit dual activities.</text>
</comment>
<keyword evidence="10 15" id="KW-0378">Hydrolase</keyword>
<dbReference type="GO" id="GO:0000287">
    <property type="term" value="F:magnesium ion binding"/>
    <property type="evidence" value="ECO:0007669"/>
    <property type="project" value="UniProtKB-UniRule"/>
</dbReference>
<evidence type="ECO:0000313" key="17">
    <source>
        <dbReference type="Proteomes" id="UP000256329"/>
    </source>
</evidence>
<comment type="catalytic activity">
    <reaction evidence="1 15">
        <text>beta-D-fructose 1,6-bisphosphate + H2O = beta-D-fructose 6-phosphate + phosphate</text>
        <dbReference type="Rhea" id="RHEA:11064"/>
        <dbReference type="ChEBI" id="CHEBI:15377"/>
        <dbReference type="ChEBI" id="CHEBI:32966"/>
        <dbReference type="ChEBI" id="CHEBI:43474"/>
        <dbReference type="ChEBI" id="CHEBI:57634"/>
        <dbReference type="EC" id="3.1.3.11"/>
    </reaction>
</comment>
<feature type="binding site" evidence="15">
    <location>
        <position position="284"/>
    </location>
    <ligand>
        <name>dihydroxyacetone phosphate</name>
        <dbReference type="ChEBI" id="CHEBI:57642"/>
    </ligand>
</feature>
<keyword evidence="14 15" id="KW-0119">Carbohydrate metabolism</keyword>
<comment type="caution">
    <text evidence="16">The sequence shown here is derived from an EMBL/GenBank/DDBJ whole genome shotgun (WGS) entry which is preliminary data.</text>
</comment>
<feature type="binding site" description="in other chain" evidence="15">
    <location>
        <position position="284"/>
    </location>
    <ligand>
        <name>beta-D-fructose 1,6-bisphosphate</name>
        <dbReference type="ChEBI" id="CHEBI:32966"/>
        <note>ligand shared between dimeric partners</note>
    </ligand>
</feature>
<dbReference type="PANTHER" id="PTHR38341">
    <property type="entry name" value="FRUCTOSE-1,6-BISPHOSPHATE ALDOLASE/PHOSPHATASE"/>
    <property type="match status" value="1"/>
</dbReference>
<evidence type="ECO:0000256" key="8">
    <source>
        <dbReference type="ARBA" id="ARBA00022432"/>
    </source>
</evidence>
<dbReference type="InterPro" id="IPR002803">
    <property type="entry name" value="FBPase_V"/>
</dbReference>
<comment type="subunit">
    <text evidence="5 15">Homooctamer; dimer of tetramers.</text>
</comment>
<feature type="binding site" evidence="15">
    <location>
        <position position="230"/>
    </location>
    <ligand>
        <name>Mg(2+)</name>
        <dbReference type="ChEBI" id="CHEBI:18420"/>
        <label>3</label>
    </ligand>
</feature>
<feature type="binding site" description="in other chain" evidence="15">
    <location>
        <position position="263"/>
    </location>
    <ligand>
        <name>beta-D-fructose 1,6-bisphosphate</name>
        <dbReference type="ChEBI" id="CHEBI:32966"/>
        <note>ligand shared between dimeric partners</note>
    </ligand>
</feature>
<feature type="binding site" evidence="15">
    <location>
        <position position="50"/>
    </location>
    <ligand>
        <name>Mg(2+)</name>
        <dbReference type="ChEBI" id="CHEBI:18420"/>
        <label>2</label>
    </ligand>
</feature>
<feature type="binding site" evidence="15">
    <location>
        <position position="231"/>
    </location>
    <ligand>
        <name>Mg(2+)</name>
        <dbReference type="ChEBI" id="CHEBI:18420"/>
        <label>3</label>
    </ligand>
</feature>
<dbReference type="AlphaFoldDB" id="A0A3D8P4U1"/>
<gene>
    <name evidence="15" type="primary">fbp</name>
    <name evidence="16" type="ORF">DXX99_02705</name>
</gene>
<feature type="binding site" evidence="15">
    <location>
        <position position="263"/>
    </location>
    <ligand>
        <name>dihydroxyacetone phosphate</name>
        <dbReference type="ChEBI" id="CHEBI:57642"/>
    </ligand>
</feature>
<dbReference type="EMBL" id="QSLN01000002">
    <property type="protein sequence ID" value="RDV84236.1"/>
    <property type="molecule type" value="Genomic_DNA"/>
</dbReference>
<evidence type="ECO:0000256" key="10">
    <source>
        <dbReference type="ARBA" id="ARBA00022801"/>
    </source>
</evidence>
<feature type="binding site" description="in other chain" evidence="15">
    <location>
        <position position="19"/>
    </location>
    <ligand>
        <name>beta-D-fructose 1,6-bisphosphate</name>
        <dbReference type="ChEBI" id="CHEBI:32966"/>
        <note>ligand shared between dimeric partners</note>
    </ligand>
</feature>
<keyword evidence="12 15" id="KW-0456">Lyase</keyword>
<feature type="active site" description="Proton donor/acceptor; for FBP aldolase activity" evidence="15">
    <location>
        <position position="226"/>
    </location>
</feature>
<dbReference type="HAMAP" id="MF_02067">
    <property type="entry name" value="FBP_aldolase_phosphatase"/>
    <property type="match status" value="1"/>
</dbReference>
<feature type="binding site" evidence="15">
    <location>
        <position position="19"/>
    </location>
    <ligand>
        <name>Mg(2+)</name>
        <dbReference type="ChEBI" id="CHEBI:18420"/>
        <label>1</label>
    </ligand>
</feature>
<dbReference type="GO" id="GO:0006094">
    <property type="term" value="P:gluconeogenesis"/>
    <property type="evidence" value="ECO:0007669"/>
    <property type="project" value="UniProtKB-UniRule"/>
</dbReference>
<evidence type="ECO:0000256" key="4">
    <source>
        <dbReference type="ARBA" id="ARBA00010693"/>
    </source>
</evidence>
<evidence type="ECO:0000313" key="16">
    <source>
        <dbReference type="EMBL" id="RDV84236.1"/>
    </source>
</evidence>
<keyword evidence="9 15" id="KW-0479">Metal-binding</keyword>
<comment type="catalytic activity">
    <reaction evidence="15">
        <text>beta-D-fructose 1,6-bisphosphate = D-glyceraldehyde 3-phosphate + dihydroxyacetone phosphate</text>
        <dbReference type="Rhea" id="RHEA:14729"/>
        <dbReference type="ChEBI" id="CHEBI:32966"/>
        <dbReference type="ChEBI" id="CHEBI:57642"/>
        <dbReference type="ChEBI" id="CHEBI:59776"/>
        <dbReference type="EC" id="4.1.2.13"/>
    </reaction>
</comment>
<dbReference type="Pfam" id="PF01950">
    <property type="entry name" value="FBPase_3"/>
    <property type="match status" value="1"/>
</dbReference>
<evidence type="ECO:0000256" key="14">
    <source>
        <dbReference type="ARBA" id="ARBA00023277"/>
    </source>
</evidence>
<dbReference type="GO" id="GO:0042132">
    <property type="term" value="F:fructose 1,6-bisphosphate 1-phosphatase activity"/>
    <property type="evidence" value="ECO:0007669"/>
    <property type="project" value="UniProtKB-UniRule"/>
</dbReference>
<feature type="binding site" description="in other chain" evidence="15">
    <location>
        <position position="88"/>
    </location>
    <ligand>
        <name>beta-D-fructose 1,6-bisphosphate</name>
        <dbReference type="ChEBI" id="CHEBI:32966"/>
        <note>ligand shared between dimeric partners</note>
    </ligand>
</feature>
<dbReference type="SUPFAM" id="SSF111249">
    <property type="entry name" value="Sulfolobus fructose-1,6-bisphosphatase-like"/>
    <property type="match status" value="1"/>
</dbReference>
<keyword evidence="8 15" id="KW-0312">Gluconeogenesis</keyword>
<reference evidence="16 17" key="1">
    <citation type="submission" date="2018-08" db="EMBL/GenBank/DDBJ databases">
        <title>Form III RuBisCO-mediated autotrophy in Thermodesulfobium bacteria.</title>
        <authorList>
            <person name="Toshchakov S.V."/>
            <person name="Kublanov I.V."/>
            <person name="Frolov E."/>
            <person name="Bonch-Osmolovskaya E.A."/>
            <person name="Tourova T.P."/>
            <person name="Chernych N.A."/>
            <person name="Lebedinsky A.V."/>
        </authorList>
    </citation>
    <scope>NUCLEOTIDE SEQUENCE [LARGE SCALE GENOMIC DNA]</scope>
    <source>
        <strain evidence="16 17">SR</strain>
    </source>
</reference>
<evidence type="ECO:0000256" key="13">
    <source>
        <dbReference type="ARBA" id="ARBA00023270"/>
    </source>
</evidence>
<keyword evidence="11 15" id="KW-0460">Magnesium</keyword>
<dbReference type="NCBIfam" id="NF041126">
    <property type="entry name" value="FBP_aldo_phos"/>
    <property type="match status" value="1"/>
</dbReference>
<evidence type="ECO:0000256" key="5">
    <source>
        <dbReference type="ARBA" id="ARBA00011820"/>
    </source>
</evidence>
<organism evidence="16 17">
    <name type="scientific">Ammonifex thiophilus</name>
    <dbReference type="NCBI Taxonomy" id="444093"/>
    <lineage>
        <taxon>Bacteria</taxon>
        <taxon>Bacillati</taxon>
        <taxon>Bacillota</taxon>
        <taxon>Clostridia</taxon>
        <taxon>Thermoanaerobacterales</taxon>
        <taxon>Thermoanaerobacteraceae</taxon>
        <taxon>Ammonifex</taxon>
    </lineage>
</organism>
<comment type="similarity">
    <text evidence="4 15">Belongs to the FBP aldolase/phosphatase family.</text>
</comment>
<dbReference type="RefSeq" id="WP_115791979.1">
    <property type="nucleotide sequence ID" value="NZ_QSLN01000002.1"/>
</dbReference>
<dbReference type="Proteomes" id="UP000256329">
    <property type="component" value="Unassembled WGS sequence"/>
</dbReference>
<evidence type="ECO:0000256" key="12">
    <source>
        <dbReference type="ARBA" id="ARBA00023239"/>
    </source>
</evidence>
<name>A0A3D8P4U1_9THEO</name>
<feature type="binding site" evidence="15">
    <location>
        <position position="51"/>
    </location>
    <ligand>
        <name>Mg(2+)</name>
        <dbReference type="ChEBI" id="CHEBI:18420"/>
        <label>2</label>
    </ligand>
</feature>
<protein>
    <recommendedName>
        <fullName evidence="7 15">Fructose-1,6-bisphosphate aldolase/phosphatase</fullName>
        <shortName evidence="15">FBP A/P</shortName>
        <shortName evidence="15">FBP aldolase/phosphatase</shortName>
        <ecNumber evidence="6 15">3.1.3.11</ecNumber>
        <ecNumber evidence="15">4.1.2.13</ecNumber>
    </recommendedName>
</protein>
<feature type="binding site" evidence="15">
    <location>
        <position position="19"/>
    </location>
    <ligand>
        <name>dihydroxyacetone phosphate</name>
        <dbReference type="ChEBI" id="CHEBI:57642"/>
    </ligand>
</feature>
<feature type="binding site" evidence="15">
    <location>
        <position position="231"/>
    </location>
    <ligand>
        <name>Mg(2+)</name>
        <dbReference type="ChEBI" id="CHEBI:18420"/>
        <label>2</label>
    </ligand>
</feature>
<dbReference type="OrthoDB" id="9763541at2"/>
<comment type="function">
    <text evidence="15">Catalyzes two subsequent steps in gluconeogenesis: the aldol condensation of dihydroxyacetone phosphate (DHAP) and glyceraldehyde-3-phosphate (GA3P) to fructose-1,6-bisphosphate (FBP), and the dephosphorylation of FBP to fructose-6-phosphate (F6P).</text>
</comment>
<evidence type="ECO:0000256" key="1">
    <source>
        <dbReference type="ARBA" id="ARBA00001273"/>
    </source>
</evidence>
<feature type="active site" description="Proton acceptor; for FBP phosphatase activity" evidence="15">
    <location>
        <position position="12"/>
    </location>
</feature>
<dbReference type="PANTHER" id="PTHR38341:SF1">
    <property type="entry name" value="FRUCTOSE-1,6-BISPHOSPHATE ALDOLASE_PHOSPHATASE"/>
    <property type="match status" value="1"/>
</dbReference>
<evidence type="ECO:0000256" key="7">
    <source>
        <dbReference type="ARBA" id="ARBA00018635"/>
    </source>
</evidence>
<proteinExistence type="inferred from homology"/>
<evidence type="ECO:0000256" key="2">
    <source>
        <dbReference type="ARBA" id="ARBA00001946"/>
    </source>
</evidence>
<evidence type="ECO:0000256" key="9">
    <source>
        <dbReference type="ARBA" id="ARBA00022723"/>
    </source>
</evidence>
<feature type="binding site" description="in other chain" evidence="15">
    <location>
        <position position="345"/>
    </location>
    <ligand>
        <name>beta-D-fructose 1,6-bisphosphate</name>
        <dbReference type="ChEBI" id="CHEBI:32966"/>
        <note>ligand shared between dimeric partners</note>
    </ligand>
</feature>
<evidence type="ECO:0000256" key="6">
    <source>
        <dbReference type="ARBA" id="ARBA00013093"/>
    </source>
</evidence>
<feature type="binding site" evidence="15">
    <location>
        <position position="50"/>
    </location>
    <ligand>
        <name>Mg(2+)</name>
        <dbReference type="ChEBI" id="CHEBI:18420"/>
        <label>1</label>
    </ligand>
</feature>
<evidence type="ECO:0000256" key="11">
    <source>
        <dbReference type="ARBA" id="ARBA00022842"/>
    </source>
</evidence>
<keyword evidence="13 15" id="KW-0704">Schiff base</keyword>
<feature type="binding site" evidence="15">
    <location>
        <position position="12"/>
    </location>
    <ligand>
        <name>Mg(2+)</name>
        <dbReference type="ChEBI" id="CHEBI:18420"/>
        <label>1</label>
    </ligand>
</feature>
<feature type="binding site" evidence="15">
    <location>
        <position position="230"/>
    </location>
    <ligand>
        <name>Mg(2+)</name>
        <dbReference type="ChEBI" id="CHEBI:18420"/>
        <label>4</label>
    </ligand>
</feature>
<feature type="binding site" evidence="15">
    <location>
        <position position="130"/>
    </location>
    <ligand>
        <name>dihydroxyacetone phosphate</name>
        <dbReference type="ChEBI" id="CHEBI:57642"/>
    </ligand>
</feature>
<comment type="cofactor">
    <cofactor evidence="2 15">
        <name>Mg(2+)</name>
        <dbReference type="ChEBI" id="CHEBI:18420"/>
    </cofactor>
</comment>
<feature type="binding site" evidence="15">
    <location>
        <position position="129"/>
    </location>
    <ligand>
        <name>Mg(2+)</name>
        <dbReference type="ChEBI" id="CHEBI:18420"/>
        <label>2</label>
    </ligand>
</feature>
<dbReference type="UniPathway" id="UPA00138"/>